<gene>
    <name evidence="3" type="ORF">ACFQ16_12915</name>
</gene>
<feature type="transmembrane region" description="Helical" evidence="1">
    <location>
        <begin position="51"/>
        <end position="69"/>
    </location>
</feature>
<protein>
    <submittedName>
        <fullName evidence="3">DUF2892 domain-containing protein</fullName>
    </submittedName>
</protein>
<dbReference type="PROSITE" id="PS50206">
    <property type="entry name" value="RHODANESE_3"/>
    <property type="match status" value="1"/>
</dbReference>
<evidence type="ECO:0000313" key="3">
    <source>
        <dbReference type="EMBL" id="MFD0920648.1"/>
    </source>
</evidence>
<sequence length="125" mass="13231">MPRPFREQVQRQAEAAGWDRVSVLRGGITGWEDGGGELDRGRGTWAMERQVRLVAGLLVLTGVVGSTAYGPLKWIAGFVGAGLTFAALTDTCAMSRLLGLLPHNRTSAVDGRAALDALVGGKGRR</sequence>
<keyword evidence="1" id="KW-1133">Transmembrane helix</keyword>
<proteinExistence type="predicted"/>
<dbReference type="RefSeq" id="WP_345600210.1">
    <property type="nucleotide sequence ID" value="NZ_BAABLT010000006.1"/>
</dbReference>
<comment type="caution">
    <text evidence="3">The sequence shown here is derived from an EMBL/GenBank/DDBJ whole genome shotgun (WGS) entry which is preliminary data.</text>
</comment>
<dbReference type="Proteomes" id="UP001597018">
    <property type="component" value="Unassembled WGS sequence"/>
</dbReference>
<dbReference type="Gene3D" id="6.10.140.1340">
    <property type="match status" value="1"/>
</dbReference>
<evidence type="ECO:0000256" key="1">
    <source>
        <dbReference type="SAM" id="Phobius"/>
    </source>
</evidence>
<dbReference type="Pfam" id="PF11127">
    <property type="entry name" value="YgaP-like_TM"/>
    <property type="match status" value="1"/>
</dbReference>
<dbReference type="EMBL" id="JBHTIW010000008">
    <property type="protein sequence ID" value="MFD0920648.1"/>
    <property type="molecule type" value="Genomic_DNA"/>
</dbReference>
<dbReference type="InterPro" id="IPR036873">
    <property type="entry name" value="Rhodanese-like_dom_sf"/>
</dbReference>
<dbReference type="InterPro" id="IPR021309">
    <property type="entry name" value="YgaP-like_TM"/>
</dbReference>
<keyword evidence="1" id="KW-0472">Membrane</keyword>
<dbReference type="InterPro" id="IPR001763">
    <property type="entry name" value="Rhodanese-like_dom"/>
</dbReference>
<evidence type="ECO:0000313" key="4">
    <source>
        <dbReference type="Proteomes" id="UP001597018"/>
    </source>
</evidence>
<keyword evidence="1" id="KW-0812">Transmembrane</keyword>
<dbReference type="SUPFAM" id="SSF52821">
    <property type="entry name" value="Rhodanese/Cell cycle control phosphatase"/>
    <property type="match status" value="1"/>
</dbReference>
<reference evidence="4" key="1">
    <citation type="journal article" date="2019" name="Int. J. Syst. Evol. Microbiol.">
        <title>The Global Catalogue of Microorganisms (GCM) 10K type strain sequencing project: providing services to taxonomists for standard genome sequencing and annotation.</title>
        <authorList>
            <consortium name="The Broad Institute Genomics Platform"/>
            <consortium name="The Broad Institute Genome Sequencing Center for Infectious Disease"/>
            <person name="Wu L."/>
            <person name="Ma J."/>
        </authorList>
    </citation>
    <scope>NUCLEOTIDE SEQUENCE [LARGE SCALE GENOMIC DNA]</scope>
    <source>
        <strain evidence="4">CCUG 56401</strain>
    </source>
</reference>
<feature type="domain" description="Rhodanese" evidence="2">
    <location>
        <begin position="7"/>
        <end position="40"/>
    </location>
</feature>
<keyword evidence="4" id="KW-1185">Reference proteome</keyword>
<accession>A0ABW3FS35</accession>
<evidence type="ECO:0000259" key="2">
    <source>
        <dbReference type="PROSITE" id="PS50206"/>
    </source>
</evidence>
<organism evidence="3 4">
    <name type="scientific">Saccharopolyspora rosea</name>
    <dbReference type="NCBI Taxonomy" id="524884"/>
    <lineage>
        <taxon>Bacteria</taxon>
        <taxon>Bacillati</taxon>
        <taxon>Actinomycetota</taxon>
        <taxon>Actinomycetes</taxon>
        <taxon>Pseudonocardiales</taxon>
        <taxon>Pseudonocardiaceae</taxon>
        <taxon>Saccharopolyspora</taxon>
    </lineage>
</organism>
<name>A0ABW3FS35_9PSEU</name>